<protein>
    <submittedName>
        <fullName evidence="3">Uncharacterized protein</fullName>
    </submittedName>
</protein>
<feature type="chain" id="PRO_5039901803" evidence="2">
    <location>
        <begin position="29"/>
        <end position="177"/>
    </location>
</feature>
<proteinExistence type="predicted"/>
<accession>A0A9K3Q106</accession>
<dbReference type="AlphaFoldDB" id="A0A9K3Q106"/>
<evidence type="ECO:0000313" key="3">
    <source>
        <dbReference type="EMBL" id="KAG7367452.1"/>
    </source>
</evidence>
<evidence type="ECO:0000313" key="4">
    <source>
        <dbReference type="Proteomes" id="UP000693970"/>
    </source>
</evidence>
<feature type="compositionally biased region" description="Polar residues" evidence="1">
    <location>
        <begin position="55"/>
        <end position="66"/>
    </location>
</feature>
<organism evidence="3 4">
    <name type="scientific">Nitzschia inconspicua</name>
    <dbReference type="NCBI Taxonomy" id="303405"/>
    <lineage>
        <taxon>Eukaryota</taxon>
        <taxon>Sar</taxon>
        <taxon>Stramenopiles</taxon>
        <taxon>Ochrophyta</taxon>
        <taxon>Bacillariophyta</taxon>
        <taxon>Bacillariophyceae</taxon>
        <taxon>Bacillariophycidae</taxon>
        <taxon>Bacillariales</taxon>
        <taxon>Bacillariaceae</taxon>
        <taxon>Nitzschia</taxon>
    </lineage>
</organism>
<feature type="region of interest" description="Disordered" evidence="1">
    <location>
        <begin position="49"/>
        <end position="162"/>
    </location>
</feature>
<evidence type="ECO:0000256" key="1">
    <source>
        <dbReference type="SAM" id="MobiDB-lite"/>
    </source>
</evidence>
<dbReference type="EMBL" id="JAGRRH010000007">
    <property type="protein sequence ID" value="KAG7367452.1"/>
    <property type="molecule type" value="Genomic_DNA"/>
</dbReference>
<comment type="caution">
    <text evidence="3">The sequence shown here is derived from an EMBL/GenBank/DDBJ whole genome shotgun (WGS) entry which is preliminary data.</text>
</comment>
<feature type="compositionally biased region" description="Low complexity" evidence="1">
    <location>
        <begin position="104"/>
        <end position="120"/>
    </location>
</feature>
<feature type="signal peptide" evidence="2">
    <location>
        <begin position="1"/>
        <end position="28"/>
    </location>
</feature>
<name>A0A9K3Q106_9STRA</name>
<dbReference type="Proteomes" id="UP000693970">
    <property type="component" value="Unassembled WGS sequence"/>
</dbReference>
<reference evidence="3" key="1">
    <citation type="journal article" date="2021" name="Sci. Rep.">
        <title>Diploid genomic architecture of Nitzschia inconspicua, an elite biomass production diatom.</title>
        <authorList>
            <person name="Oliver A."/>
            <person name="Podell S."/>
            <person name="Pinowska A."/>
            <person name="Traller J.C."/>
            <person name="Smith S.R."/>
            <person name="McClure R."/>
            <person name="Beliaev A."/>
            <person name="Bohutskyi P."/>
            <person name="Hill E.A."/>
            <person name="Rabines A."/>
            <person name="Zheng H."/>
            <person name="Allen L.Z."/>
            <person name="Kuo A."/>
            <person name="Grigoriev I.V."/>
            <person name="Allen A.E."/>
            <person name="Hazlebeck D."/>
            <person name="Allen E.E."/>
        </authorList>
    </citation>
    <scope>NUCLEOTIDE SEQUENCE</scope>
    <source>
        <strain evidence="3">Hildebrandi</strain>
    </source>
</reference>
<feature type="compositionally biased region" description="Polar residues" evidence="1">
    <location>
        <begin position="128"/>
        <end position="140"/>
    </location>
</feature>
<gene>
    <name evidence="3" type="ORF">IV203_030123</name>
</gene>
<keyword evidence="2" id="KW-0732">Signal</keyword>
<evidence type="ECO:0000256" key="2">
    <source>
        <dbReference type="SAM" id="SignalP"/>
    </source>
</evidence>
<sequence length="177" mass="19292">MKLTFSSVTVTVAVLLAATNNQVAEVTAERGVSLFVDVNEAGLDLLNDLPDASDVWNNNDKPSWTNLKKDDKKKKDKDKKDKDKKDKDKKKKKEEPKKKDKHSIATPATSRRARSSASSTKGRKLSVESESNLPTNSSHSWLDMDGAAATTDTDKPTPISFGHHVQTVDTTIGVASA</sequence>
<keyword evidence="4" id="KW-1185">Reference proteome</keyword>
<reference evidence="3" key="2">
    <citation type="submission" date="2021-04" db="EMBL/GenBank/DDBJ databases">
        <authorList>
            <person name="Podell S."/>
        </authorList>
    </citation>
    <scope>NUCLEOTIDE SEQUENCE</scope>
    <source>
        <strain evidence="3">Hildebrandi</strain>
    </source>
</reference>